<dbReference type="EMBL" id="AWTR02000011">
    <property type="protein sequence ID" value="ETZ07710.1"/>
    <property type="molecule type" value="Genomic_DNA"/>
</dbReference>
<protein>
    <submittedName>
        <fullName evidence="1">Uncharacterized protein</fullName>
    </submittedName>
</protein>
<dbReference type="AlphaFoldDB" id="W6TI73"/>
<accession>W6TI73</accession>
<proteinExistence type="predicted"/>
<evidence type="ECO:0000313" key="2">
    <source>
        <dbReference type="Proteomes" id="UP000019112"/>
    </source>
</evidence>
<reference evidence="1 2" key="1">
    <citation type="journal article" date="2014" name="FEMS Microbiol. Lett.">
        <title>Draft genome sequences of three Holospora species (Holospora obtusa, Holospora undulata, and Holospora elegans), endonuclear symbiotic bacteria of the ciliate Paramecium caudatum.</title>
        <authorList>
            <person name="Dohra H."/>
            <person name="Tanaka K."/>
            <person name="Suzuki T."/>
            <person name="Fujishima M."/>
            <person name="Suzuki H."/>
        </authorList>
    </citation>
    <scope>NUCLEOTIDE SEQUENCE [LARGE SCALE GENOMIC DNA]</scope>
    <source>
        <strain evidence="1 2">F1</strain>
    </source>
</reference>
<sequence length="64" mass="7679">MIISSKNQLLLRNISIKVVKKNIEMTTQRRAHKKQYILNIVKFNKIDYNIRDCFCLFILILNII</sequence>
<comment type="caution">
    <text evidence="1">The sequence shown here is derived from an EMBL/GenBank/DDBJ whole genome shotgun (WGS) entry which is preliminary data.</text>
</comment>
<organism evidence="1 2">
    <name type="scientific">Holospora obtusa F1</name>
    <dbReference type="NCBI Taxonomy" id="1399147"/>
    <lineage>
        <taxon>Bacteria</taxon>
        <taxon>Pseudomonadati</taxon>
        <taxon>Pseudomonadota</taxon>
        <taxon>Alphaproteobacteria</taxon>
        <taxon>Holosporales</taxon>
        <taxon>Holosporaceae</taxon>
        <taxon>Holospora</taxon>
    </lineage>
</organism>
<gene>
    <name evidence="1" type="ORF">P618_200098</name>
</gene>
<keyword evidence="2" id="KW-1185">Reference proteome</keyword>
<evidence type="ECO:0000313" key="1">
    <source>
        <dbReference type="EMBL" id="ETZ07710.1"/>
    </source>
</evidence>
<dbReference type="Proteomes" id="UP000019112">
    <property type="component" value="Unassembled WGS sequence"/>
</dbReference>
<name>W6TI73_HOLOB</name>